<proteinExistence type="inferred from homology"/>
<reference evidence="4 5" key="1">
    <citation type="submission" date="2015-09" db="EMBL/GenBank/DDBJ databases">
        <title>Bacillus cereus food isolates.</title>
        <authorList>
            <person name="Boekhorst J."/>
        </authorList>
    </citation>
    <scope>NUCLEOTIDE SEQUENCE [LARGE SCALE GENOMIC DNA]</scope>
    <source>
        <strain evidence="4 5">B4088</strain>
    </source>
</reference>
<dbReference type="Proteomes" id="UP000076482">
    <property type="component" value="Unassembled WGS sequence"/>
</dbReference>
<dbReference type="Gene3D" id="1.10.10.10">
    <property type="entry name" value="Winged helix-like DNA-binding domain superfamily/Winged helix DNA-binding domain"/>
    <property type="match status" value="2"/>
</dbReference>
<dbReference type="GO" id="GO:0003887">
    <property type="term" value="F:DNA-directed DNA polymerase activity"/>
    <property type="evidence" value="ECO:0007669"/>
    <property type="project" value="InterPro"/>
</dbReference>
<evidence type="ECO:0000256" key="1">
    <source>
        <dbReference type="ARBA" id="ARBA00038283"/>
    </source>
</evidence>
<dbReference type="Pfam" id="PF01051">
    <property type="entry name" value="Rep3_N"/>
    <property type="match status" value="1"/>
</dbReference>
<feature type="coiled-coil region" evidence="2">
    <location>
        <begin position="335"/>
        <end position="362"/>
    </location>
</feature>
<protein>
    <submittedName>
        <fullName evidence="4">Plasmid replication initiation protein</fullName>
    </submittedName>
</protein>
<keyword evidence="2" id="KW-0175">Coiled coil</keyword>
<name>A0A162PIW8_BACCE</name>
<dbReference type="EMBL" id="LJKE01000015">
    <property type="protein sequence ID" value="KZD72169.1"/>
    <property type="molecule type" value="Genomic_DNA"/>
</dbReference>
<accession>A0A162PIW8</accession>
<comment type="caution">
    <text evidence="4">The sequence shown here is derived from an EMBL/GenBank/DDBJ whole genome shotgun (WGS) entry which is preliminary data.</text>
</comment>
<dbReference type="SUPFAM" id="SSF46785">
    <property type="entry name" value="Winged helix' DNA-binding domain"/>
    <property type="match status" value="2"/>
</dbReference>
<dbReference type="PATRIC" id="fig|1396.535.peg.4384"/>
<dbReference type="InterPro" id="IPR036388">
    <property type="entry name" value="WH-like_DNA-bd_sf"/>
</dbReference>
<evidence type="ECO:0000313" key="5">
    <source>
        <dbReference type="Proteomes" id="UP000076482"/>
    </source>
</evidence>
<evidence type="ECO:0000259" key="3">
    <source>
        <dbReference type="Pfam" id="PF01051"/>
    </source>
</evidence>
<dbReference type="RefSeq" id="WP_063259850.1">
    <property type="nucleotide sequence ID" value="NZ_LJKE01000015.1"/>
</dbReference>
<feature type="domain" description="Initiator Rep protein WH1" evidence="3">
    <location>
        <begin position="10"/>
        <end position="149"/>
    </location>
</feature>
<dbReference type="AlphaFoldDB" id="A0A162PIW8"/>
<dbReference type="Pfam" id="PF21205">
    <property type="entry name" value="Rep3_C"/>
    <property type="match status" value="1"/>
</dbReference>
<dbReference type="InterPro" id="IPR036390">
    <property type="entry name" value="WH_DNA-bd_sf"/>
</dbReference>
<evidence type="ECO:0000256" key="2">
    <source>
        <dbReference type="SAM" id="Coils"/>
    </source>
</evidence>
<evidence type="ECO:0000313" key="4">
    <source>
        <dbReference type="EMBL" id="KZD72169.1"/>
    </source>
</evidence>
<sequence>MSNIKSTGVVIKANTLIEASYKLTALEQKVVLTLASMIQKDDSDLKLYTLSIKDFSNLIGVTSNSKYSELREITLGLMKKAFEIDLGDKIIQTSWLSFVSYSNGNIELQFAPFLKPFMLELKKNFTTYRLANVARLKHSYSIRLYELLKQYQKIGERTFTLEELLKTLVLSDSTYQLYGNFKLRVLKPAQKELAKKTDISFEIEEIKTGRKVTSIRFIIKKTNVKIPGTEEISALAIDKEDSLTVRDYLNAHNLSVSDEVIEGWLNYGIERVLEVLNYAVNESEIHNPIGFAVYAFKNNLTIDNIKTTVKKAKAATRQEMVPDWLHQQKSETSEAAHIVEDDAKLEEERKRLQEELSKYKRTS</sequence>
<comment type="similarity">
    <text evidence="1">Belongs to the initiator RepB protein family.</text>
</comment>
<dbReference type="InterPro" id="IPR000525">
    <property type="entry name" value="Initiator_Rep_WH1"/>
</dbReference>
<organism evidence="4 5">
    <name type="scientific">Bacillus cereus</name>
    <dbReference type="NCBI Taxonomy" id="1396"/>
    <lineage>
        <taxon>Bacteria</taxon>
        <taxon>Bacillati</taxon>
        <taxon>Bacillota</taxon>
        <taxon>Bacilli</taxon>
        <taxon>Bacillales</taxon>
        <taxon>Bacillaceae</taxon>
        <taxon>Bacillus</taxon>
        <taxon>Bacillus cereus group</taxon>
    </lineage>
</organism>
<gene>
    <name evidence="4" type="ORF">B4088_0630</name>
</gene>
<dbReference type="GO" id="GO:0006270">
    <property type="term" value="P:DNA replication initiation"/>
    <property type="evidence" value="ECO:0007669"/>
    <property type="project" value="InterPro"/>
</dbReference>